<dbReference type="RefSeq" id="YP_010094813.1">
    <property type="nucleotide sequence ID" value="NC_055742.1"/>
</dbReference>
<proteinExistence type="predicted"/>
<dbReference type="InterPro" id="IPR011335">
    <property type="entry name" value="Restrct_endonuc-II-like"/>
</dbReference>
<dbReference type="Proteomes" id="UP000246622">
    <property type="component" value="Segment"/>
</dbReference>
<protein>
    <recommendedName>
        <fullName evidence="3">Endonuclease</fullName>
    </recommendedName>
</protein>
<reference evidence="1 2" key="1">
    <citation type="submission" date="2018-03" db="EMBL/GenBank/DDBJ databases">
        <title>Complete genome sequence analysis of Enterobacteria phage IME341.</title>
        <authorList>
            <person name="Li P."/>
            <person name="Wang J."/>
            <person name="Tong Y."/>
        </authorList>
    </citation>
    <scope>NUCLEOTIDE SEQUENCE [LARGE SCALE GENOMIC DNA]</scope>
</reference>
<dbReference type="GeneID" id="65112423"/>
<organism evidence="1 2">
    <name type="scientific">Enterobacteria phage vB_EcoM_IME341</name>
    <dbReference type="NCBI Taxonomy" id="2163891"/>
    <lineage>
        <taxon>Viruses</taxon>
        <taxon>Duplodnaviria</taxon>
        <taxon>Heunggongvirae</taxon>
        <taxon>Uroviricota</taxon>
        <taxon>Caudoviricetes</taxon>
        <taxon>Pantevenvirales</taxon>
        <taxon>Straboviridae</taxon>
        <taxon>Tevenvirinae</taxon>
        <taxon>Dhakavirus</taxon>
        <taxon>Dhakavirus ime348</taxon>
    </lineage>
</organism>
<evidence type="ECO:0008006" key="3">
    <source>
        <dbReference type="Google" id="ProtNLM"/>
    </source>
</evidence>
<sequence>MLCQYCSKECKNLNSLKQHEKRCKSNPNGLDMSGPNNPRFGLKGVNQFTKAKELGKEIKVSDKTREKLRKANTGYVWSNERKEAHSKRMRQAVLDNPDSYSASNVSGRVKTYEFDGFKFKGTWELKVAKFLKEHNIKYTNEIKPIPYEWEGSEHLYFPDFYLPTYDFYIEVKGYKRDRDLCKWKALENLIVLEKDEISDLSCLLNKLRPAGVMDSIRSF</sequence>
<evidence type="ECO:0000313" key="1">
    <source>
        <dbReference type="EMBL" id="AWD92066.1"/>
    </source>
</evidence>
<dbReference type="Gene3D" id="3.40.91.30">
    <property type="match status" value="1"/>
</dbReference>
<dbReference type="KEGG" id="vg:65112423"/>
<dbReference type="SUPFAM" id="SSF52980">
    <property type="entry name" value="Restriction endonuclease-like"/>
    <property type="match status" value="1"/>
</dbReference>
<accession>A0A2S1GRU8</accession>
<evidence type="ECO:0000313" key="2">
    <source>
        <dbReference type="Proteomes" id="UP000246622"/>
    </source>
</evidence>
<name>A0A2S1GRU8_9CAUD</name>
<keyword evidence="2" id="KW-1185">Reference proteome</keyword>
<dbReference type="EMBL" id="MH051917">
    <property type="protein sequence ID" value="AWD92066.1"/>
    <property type="molecule type" value="Genomic_DNA"/>
</dbReference>